<evidence type="ECO:0000313" key="2">
    <source>
        <dbReference type="Proteomes" id="UP001139451"/>
    </source>
</evidence>
<comment type="caution">
    <text evidence="1">The sequence shown here is derived from an EMBL/GenBank/DDBJ whole genome shotgun (WGS) entry which is preliminary data.</text>
</comment>
<keyword evidence="2" id="KW-1185">Reference proteome</keyword>
<name>A0A9X2KN01_9SPHN</name>
<dbReference type="AlphaFoldDB" id="A0A9X2KN01"/>
<dbReference type="Proteomes" id="UP001139451">
    <property type="component" value="Unassembled WGS sequence"/>
</dbReference>
<evidence type="ECO:0000313" key="1">
    <source>
        <dbReference type="EMBL" id="MCP3732026.1"/>
    </source>
</evidence>
<accession>A0A9X2KN01</accession>
<sequence length="71" mass="7469">MSDAQLMQALLTMATTTIAKEVGAERLAIIMIGAACQLAIDVEGPAKAATMLREAAEHARQIAHPKPRAVT</sequence>
<gene>
    <name evidence="1" type="ORF">M9978_16495</name>
</gene>
<reference evidence="1" key="1">
    <citation type="submission" date="2022-05" db="EMBL/GenBank/DDBJ databases">
        <title>Sphingomonas sp. strain MG17 Genome sequencing and assembly.</title>
        <authorList>
            <person name="Kim I."/>
        </authorList>
    </citation>
    <scope>NUCLEOTIDE SEQUENCE</scope>
    <source>
        <strain evidence="1">MG17</strain>
    </source>
</reference>
<proteinExistence type="predicted"/>
<dbReference type="EMBL" id="JAMLDX010000014">
    <property type="protein sequence ID" value="MCP3732026.1"/>
    <property type="molecule type" value="Genomic_DNA"/>
</dbReference>
<organism evidence="1 2">
    <name type="scientific">Sphingomonas tagetis</name>
    <dbReference type="NCBI Taxonomy" id="2949092"/>
    <lineage>
        <taxon>Bacteria</taxon>
        <taxon>Pseudomonadati</taxon>
        <taxon>Pseudomonadota</taxon>
        <taxon>Alphaproteobacteria</taxon>
        <taxon>Sphingomonadales</taxon>
        <taxon>Sphingomonadaceae</taxon>
        <taxon>Sphingomonas</taxon>
    </lineage>
</organism>
<protein>
    <submittedName>
        <fullName evidence="1">Uncharacterized protein</fullName>
    </submittedName>
</protein>